<name>A0A6S4TC97_AERCA</name>
<feature type="transmembrane region" description="Helical" evidence="1">
    <location>
        <begin position="65"/>
        <end position="85"/>
    </location>
</feature>
<proteinExistence type="predicted"/>
<keyword evidence="1" id="KW-1133">Transmembrane helix</keyword>
<organism evidence="2 3">
    <name type="scientific">Aeromonas caviae</name>
    <name type="common">Aeromonas punctata</name>
    <dbReference type="NCBI Taxonomy" id="648"/>
    <lineage>
        <taxon>Bacteria</taxon>
        <taxon>Pseudomonadati</taxon>
        <taxon>Pseudomonadota</taxon>
        <taxon>Gammaproteobacteria</taxon>
        <taxon>Aeromonadales</taxon>
        <taxon>Aeromonadaceae</taxon>
        <taxon>Aeromonas</taxon>
    </lineage>
</organism>
<sequence length="133" mass="14906">MAIAIEQSDNTLRVNKDRYDLGRIVGVQVKALGWMDRLKKSLLLGVVTSSVLFYFTPSYEQAGNWLIVLFLPLVGFLSGALMGLLSCAKYEFCIEFSHADETGVQWITAARSRHVADYETFKAQAARLKERLG</sequence>
<keyword evidence="1" id="KW-0812">Transmembrane</keyword>
<keyword evidence="1" id="KW-0472">Membrane</keyword>
<evidence type="ECO:0000256" key="1">
    <source>
        <dbReference type="SAM" id="Phobius"/>
    </source>
</evidence>
<dbReference type="EMBL" id="AP021927">
    <property type="protein sequence ID" value="BBQ32146.1"/>
    <property type="molecule type" value="Genomic_DNA"/>
</dbReference>
<evidence type="ECO:0000313" key="2">
    <source>
        <dbReference type="EMBL" id="BBQ32146.1"/>
    </source>
</evidence>
<reference evidence="2 3" key="1">
    <citation type="submission" date="2019-12" db="EMBL/GenBank/DDBJ databases">
        <title>complete genome sequences of Aeromonas caviae str. WP2-W18-ESBL-01 isolated from wastewater treatment plant effluent.</title>
        <authorList>
            <person name="Sekizuka T."/>
            <person name="Itokawa K."/>
            <person name="Yatsu K."/>
            <person name="Inamine Y."/>
            <person name="Kuroda M."/>
        </authorList>
    </citation>
    <scope>NUCLEOTIDE SEQUENCE [LARGE SCALE GENOMIC DNA]</scope>
    <source>
        <strain evidence="2 3">WP2-W18-ESBL-01</strain>
    </source>
</reference>
<evidence type="ECO:0000313" key="3">
    <source>
        <dbReference type="Proteomes" id="UP000515756"/>
    </source>
</evidence>
<dbReference type="AlphaFoldDB" id="A0A6S4TC97"/>
<accession>A0A6S4TC97</accession>
<feature type="transmembrane region" description="Helical" evidence="1">
    <location>
        <begin position="42"/>
        <end position="59"/>
    </location>
</feature>
<protein>
    <submittedName>
        <fullName evidence="2">Uncharacterized protein</fullName>
    </submittedName>
</protein>
<dbReference type="RefSeq" id="WP_232091534.1">
    <property type="nucleotide sequence ID" value="NZ_AP021927.1"/>
</dbReference>
<gene>
    <name evidence="2" type="ORF">WP2W18E01_37280</name>
</gene>
<dbReference type="Proteomes" id="UP000515756">
    <property type="component" value="Chromosome"/>
</dbReference>